<dbReference type="EMBL" id="JABANE010000037">
    <property type="protein sequence ID" value="NME69229.1"/>
    <property type="molecule type" value="Genomic_DNA"/>
</dbReference>
<gene>
    <name evidence="2" type="ORF">HHU12_14735</name>
</gene>
<dbReference type="AlphaFoldDB" id="A0A7X9RV05"/>
<organism evidence="2 3">
    <name type="scientific">Flammeovirga aprica JL-4</name>
    <dbReference type="NCBI Taxonomy" id="694437"/>
    <lineage>
        <taxon>Bacteria</taxon>
        <taxon>Pseudomonadati</taxon>
        <taxon>Bacteroidota</taxon>
        <taxon>Cytophagia</taxon>
        <taxon>Cytophagales</taxon>
        <taxon>Flammeovirgaceae</taxon>
        <taxon>Flammeovirga</taxon>
    </lineage>
</organism>
<evidence type="ECO:0000256" key="1">
    <source>
        <dbReference type="SAM" id="Phobius"/>
    </source>
</evidence>
<keyword evidence="1" id="KW-1133">Transmembrane helix</keyword>
<name>A0A7X9RV05_9BACT</name>
<protein>
    <submittedName>
        <fullName evidence="2">VWA domain-containing protein</fullName>
    </submittedName>
</protein>
<dbReference type="PANTHER" id="PTHR37947">
    <property type="entry name" value="BLL2462 PROTEIN"/>
    <property type="match status" value="1"/>
</dbReference>
<dbReference type="PANTHER" id="PTHR37947:SF1">
    <property type="entry name" value="BLL2462 PROTEIN"/>
    <property type="match status" value="1"/>
</dbReference>
<keyword evidence="3" id="KW-1185">Reference proteome</keyword>
<dbReference type="Proteomes" id="UP000576082">
    <property type="component" value="Unassembled WGS sequence"/>
</dbReference>
<sequence length="700" mass="80126">MNGLYIEYSWWWMFLSILLCAGATYLLYTKKQVWTVNINRILIVLRFSALLIITFLLLDPMFKSIERYFEKPIVSFIIDNSESMTATITQEDLNASIQSIKAEAEKLEGEGYKTKFYTIDGSQLEGEEPLSNLAFDHKVTNISKSIQRLEELNEHENLAAITLVSDGIFNQGFSPLYLPSVVPIYTVGIGDTIPQIDLQVKEVYTNRVAYMGNKFPILAEVVNEGFVGKEVEVELTNRGEILSRKRYRINNDKGFEQIEFIVEAKKKGYQKYTVNVRTLDGEFSKENNSKSVYVEVIEGKEKILLIANAPHPDIKAIRSAVEKNKNYELHIYIPGLKMKDGKGYDNKAKYDLVILHQFPNIKRNAALLLEKLKKQQDMPFWYIIGDNTNINTFNKMNPLLTIEGYRGQKDKVTPAFTDNFTYFTFPKEKKDLIQKMSPIEVPYGEYKVNAGKVLVNQQIGSVKSSKPLLLMGEVGDVKSAVFVGTGLWKWRLQEGLLQSDEMAVDDLVGKVIQYLSTKTDKRRFRVNTTTAEYSDIEDVIIETEVYNDIYESIYGQTIDLTVTDEEGEKMSYTYLNSSPYFKYHLTDLEEGSYKYVASTVLDGKKEYSSGNFVVRAMELEALNPTANFALLRSVSEKTGGSFYDNASLDQLSQPLLNKKAPQRIHSEEKYKELGSNYWIMSLLFLLLFSEWILRKMHGGF</sequence>
<evidence type="ECO:0000313" key="2">
    <source>
        <dbReference type="EMBL" id="NME69229.1"/>
    </source>
</evidence>
<keyword evidence="1" id="KW-0472">Membrane</keyword>
<comment type="caution">
    <text evidence="2">The sequence shown here is derived from an EMBL/GenBank/DDBJ whole genome shotgun (WGS) entry which is preliminary data.</text>
</comment>
<keyword evidence="1" id="KW-0812">Transmembrane</keyword>
<feature type="transmembrane region" description="Helical" evidence="1">
    <location>
        <begin position="12"/>
        <end position="29"/>
    </location>
</feature>
<reference evidence="2 3" key="1">
    <citation type="submission" date="2020-04" db="EMBL/GenBank/DDBJ databases">
        <title>Flammeovirga sp. SR4, a novel species isolated from seawater.</title>
        <authorList>
            <person name="Wang X."/>
        </authorList>
    </citation>
    <scope>NUCLEOTIDE SEQUENCE [LARGE SCALE GENOMIC DNA]</scope>
    <source>
        <strain evidence="2 3">ATCC 23126</strain>
    </source>
</reference>
<accession>A0A7X9RV05</accession>
<evidence type="ECO:0000313" key="3">
    <source>
        <dbReference type="Proteomes" id="UP000576082"/>
    </source>
</evidence>
<feature type="transmembrane region" description="Helical" evidence="1">
    <location>
        <begin position="41"/>
        <end position="58"/>
    </location>
</feature>
<dbReference type="RefSeq" id="WP_169657511.1">
    <property type="nucleotide sequence ID" value="NZ_JABANE010000037.1"/>
</dbReference>
<proteinExistence type="predicted"/>